<dbReference type="RefSeq" id="XP_019859113.1">
    <property type="nucleotide sequence ID" value="XM_020003554.1"/>
</dbReference>
<reference evidence="2" key="2">
    <citation type="submission" date="2024-06" db="UniProtKB">
        <authorList>
            <consortium name="EnsemblMetazoa"/>
        </authorList>
    </citation>
    <scope>IDENTIFICATION</scope>
</reference>
<dbReference type="Proteomes" id="UP000007879">
    <property type="component" value="Unassembled WGS sequence"/>
</dbReference>
<dbReference type="EnsemblMetazoa" id="XM_020003554.1">
    <property type="protein sequence ID" value="XP_019859113.1"/>
    <property type="gene ID" value="LOC109587308"/>
</dbReference>
<dbReference type="NCBIfam" id="NF047352">
    <property type="entry name" value="P_loop_sacsin"/>
    <property type="match status" value="2"/>
</dbReference>
<name>A0AAN0JQL6_AMPQE</name>
<keyword evidence="3" id="KW-1185">Reference proteome</keyword>
<dbReference type="PANTHER" id="PTHR46919:SF2">
    <property type="entry name" value="SACSIN"/>
    <property type="match status" value="1"/>
</dbReference>
<organism evidence="2 3">
    <name type="scientific">Amphimedon queenslandica</name>
    <name type="common">Sponge</name>
    <dbReference type="NCBI Taxonomy" id="400682"/>
    <lineage>
        <taxon>Eukaryota</taxon>
        <taxon>Metazoa</taxon>
        <taxon>Porifera</taxon>
        <taxon>Demospongiae</taxon>
        <taxon>Heteroscleromorpha</taxon>
        <taxon>Haplosclerida</taxon>
        <taxon>Niphatidae</taxon>
        <taxon>Amphimedon</taxon>
    </lineage>
</organism>
<evidence type="ECO:0000259" key="1">
    <source>
        <dbReference type="Pfam" id="PF25794"/>
    </source>
</evidence>
<sequence>MSFCFSGILCEIVEEALKKRSLDKIKLYLASLRAEIADEVQNIKDGITLMSFLRKYCYFSNFGMLNFLVEKLALKDSMKILKRFTDKRKIFYSRILAEDFAQKAIKDHKTLANHEEMIFVVSWKSTRIMLSEFEEFLRSVFEDCSIYISLKAVHKSLLTFVCTIPMWFTKDVTIFVKKIKKVLKATGIIKISIGVNIILETSSGDLAGDNFGQKRPPLYEMIKSILRDYPSGQIFKEMIQNADDAQATEIKFYFDCRLMETLPPSLLSVVCSEANREVLSQQFTGPALLSYNNAPFRKEDWESIQCLQQSGKAKNPHKVGKFGIGFNSVYHITDLPVILSQDYCGFLEPQESVWKGESGKGYYLKNLIDECPEVLEPFDGICGFSKKSTQYNNNTLFRFPLRNKASKISNEVYDIDRLHKLLESLKEEAQYLLVYLRSICSIEIFQITESNVTEPLFKVSVSEADFGSRLEQQRQLVSQVESIFLGELSRTVGQLVNDTSHFHIHISINGRFTSEHEWLVVNQVGSKNDEIMHLAEKQHVLPWVGAAIDLKMSCLAGRIFCVLPLPVEDRAPMCIHVNGMFAVSSNRRSLQWEAQERKGDEEGMWNKLLVKKCLPSCYLKLVSELMALDISHNTVYNCWPDIQRLHGTPWESLLEPFYSSLLNSNMVVHTQAIGSRMWISIQEAVFITDDVPMPVIEAMILCGIKLVELNSSCNQALAHYYNGKRSTMNPPLVRTNLKHNPSSYCYISKEAKMKILKYCLHDNNFQDLAGLQLIPLADESFQQCGVPHNVTTEQILSVLQSVRDSSELKEDEAWSKVRAVLDWIADNTSTVSKADILVPVESDLSYPQLIPIDDVAYTDNEMLRGIARTSDEKYNLIHPKVSYLSSKLGLSPLSDQLDITEDVFEDAGQHEPLTTRLSNILREYKDGLTIIKEMIQNADDAGATEVNILHDTRMHSSHNLVLEGMAESHGPALIVHNNSTFTKEDFENITKLAGATKANQPLKIGKFGVGFCSVYHITDVPSFVSGEWLYIFDPTLKHLKGVVQNESRPGKKIKFRSKFLAKSQQLAPYQDLFGFDSSSSYNGTIFRLPFRTHPSQISSTIYNNHLIQMIKKDLESNGSKLLLFLQNVKRITFSSQQEGRPIIEHLSIECSNDDTENVKVCVTQSSTKSTEYWLLSNKEQRLKSQDGAYKQAVASVACKLVKKQSSFLCEAIEGNTFCFLPLSVPATGLPVHVTANFAVMSNRSGIWTGASSAMASDEREYWNQQLMTTVIPEAY</sequence>
<feature type="domain" description="Sacsin/Nov" evidence="1">
    <location>
        <begin position="910"/>
        <end position="1139"/>
    </location>
</feature>
<proteinExistence type="predicted"/>
<dbReference type="InterPro" id="IPR058210">
    <property type="entry name" value="SACS/Nov_dom"/>
</dbReference>
<accession>A0AAN0JQL6</accession>
<evidence type="ECO:0000313" key="3">
    <source>
        <dbReference type="Proteomes" id="UP000007879"/>
    </source>
</evidence>
<dbReference type="PANTHER" id="PTHR46919">
    <property type="entry name" value="ZINC FINGER, C3HC4 TYPE (RING FINGER) FAMILY PROTEIN"/>
    <property type="match status" value="1"/>
</dbReference>
<dbReference type="InterPro" id="IPR036890">
    <property type="entry name" value="HATPase_C_sf"/>
</dbReference>
<dbReference type="Pfam" id="PF25794">
    <property type="entry name" value="SACS"/>
    <property type="match status" value="2"/>
</dbReference>
<dbReference type="KEGG" id="aqu:109587308"/>
<dbReference type="Gene3D" id="3.30.565.10">
    <property type="entry name" value="Histidine kinase-like ATPase, C-terminal domain"/>
    <property type="match status" value="1"/>
</dbReference>
<dbReference type="AlphaFoldDB" id="A0AAN0JQL6"/>
<dbReference type="GeneID" id="109587308"/>
<dbReference type="SUPFAM" id="SSF55874">
    <property type="entry name" value="ATPase domain of HSP90 chaperone/DNA topoisomerase II/histidine kinase"/>
    <property type="match status" value="2"/>
</dbReference>
<evidence type="ECO:0000313" key="2">
    <source>
        <dbReference type="EnsemblMetazoa" id="XP_019859113.1"/>
    </source>
</evidence>
<reference evidence="3" key="1">
    <citation type="journal article" date="2010" name="Nature">
        <title>The Amphimedon queenslandica genome and the evolution of animal complexity.</title>
        <authorList>
            <person name="Srivastava M."/>
            <person name="Simakov O."/>
            <person name="Chapman J."/>
            <person name="Fahey B."/>
            <person name="Gauthier M.E."/>
            <person name="Mitros T."/>
            <person name="Richards G.S."/>
            <person name="Conaco C."/>
            <person name="Dacre M."/>
            <person name="Hellsten U."/>
            <person name="Larroux C."/>
            <person name="Putnam N.H."/>
            <person name="Stanke M."/>
            <person name="Adamska M."/>
            <person name="Darling A."/>
            <person name="Degnan S.M."/>
            <person name="Oakley T.H."/>
            <person name="Plachetzki D.C."/>
            <person name="Zhai Y."/>
            <person name="Adamski M."/>
            <person name="Calcino A."/>
            <person name="Cummins S.F."/>
            <person name="Goodstein D.M."/>
            <person name="Harris C."/>
            <person name="Jackson D.J."/>
            <person name="Leys S.P."/>
            <person name="Shu S."/>
            <person name="Woodcroft B.J."/>
            <person name="Vervoort M."/>
            <person name="Kosik K.S."/>
            <person name="Manning G."/>
            <person name="Degnan B.M."/>
            <person name="Rokhsar D.S."/>
        </authorList>
    </citation>
    <scope>NUCLEOTIDE SEQUENCE [LARGE SCALE GENOMIC DNA]</scope>
</reference>
<protein>
    <recommendedName>
        <fullName evidence="1">Sacsin/Nov domain-containing protein</fullName>
    </recommendedName>
</protein>
<feature type="domain" description="Sacsin/Nov" evidence="1">
    <location>
        <begin position="217"/>
        <end position="451"/>
    </location>
</feature>